<reference evidence="6 7" key="1">
    <citation type="journal article" date="2024" name="G3 (Bethesda)">
        <title>Genome assembly of Hibiscus sabdariffa L. provides insights into metabolisms of medicinal natural products.</title>
        <authorList>
            <person name="Kim T."/>
        </authorList>
    </citation>
    <scope>NUCLEOTIDE SEQUENCE [LARGE SCALE GENOMIC DNA]</scope>
    <source>
        <strain evidence="6">TK-2024</strain>
        <tissue evidence="6">Old leaves</tissue>
    </source>
</reference>
<dbReference type="InterPro" id="IPR034087">
    <property type="entry name" value="C/VIF1"/>
</dbReference>
<evidence type="ECO:0000313" key="7">
    <source>
        <dbReference type="Proteomes" id="UP001396334"/>
    </source>
</evidence>
<dbReference type="SMART" id="SM00856">
    <property type="entry name" value="PMEI"/>
    <property type="match status" value="1"/>
</dbReference>
<gene>
    <name evidence="6" type="ORF">V6N11_070051</name>
</gene>
<comment type="caution">
    <text evidence="6">The sequence shown here is derived from an EMBL/GenBank/DDBJ whole genome shotgun (WGS) entry which is preliminary data.</text>
</comment>
<evidence type="ECO:0000256" key="4">
    <source>
        <dbReference type="SAM" id="SignalP"/>
    </source>
</evidence>
<keyword evidence="2" id="KW-1015">Disulfide bond</keyword>
<dbReference type="NCBIfam" id="TIGR01614">
    <property type="entry name" value="PME_inhib"/>
    <property type="match status" value="1"/>
</dbReference>
<proteinExistence type="inferred from homology"/>
<evidence type="ECO:0000313" key="6">
    <source>
        <dbReference type="EMBL" id="KAK8998869.1"/>
    </source>
</evidence>
<dbReference type="SUPFAM" id="SSF101148">
    <property type="entry name" value="Plant invertase/pectin methylesterase inhibitor"/>
    <property type="match status" value="1"/>
</dbReference>
<dbReference type="Gene3D" id="1.20.140.40">
    <property type="entry name" value="Invertase/pectin methylesterase inhibitor family protein"/>
    <property type="match status" value="1"/>
</dbReference>
<dbReference type="InterPro" id="IPR006501">
    <property type="entry name" value="Pectinesterase_inhib_dom"/>
</dbReference>
<protein>
    <recommendedName>
        <fullName evidence="5">Pectinesterase inhibitor domain-containing protein</fullName>
    </recommendedName>
</protein>
<organism evidence="6 7">
    <name type="scientific">Hibiscus sabdariffa</name>
    <name type="common">roselle</name>
    <dbReference type="NCBI Taxonomy" id="183260"/>
    <lineage>
        <taxon>Eukaryota</taxon>
        <taxon>Viridiplantae</taxon>
        <taxon>Streptophyta</taxon>
        <taxon>Embryophyta</taxon>
        <taxon>Tracheophyta</taxon>
        <taxon>Spermatophyta</taxon>
        <taxon>Magnoliopsida</taxon>
        <taxon>eudicotyledons</taxon>
        <taxon>Gunneridae</taxon>
        <taxon>Pentapetalae</taxon>
        <taxon>rosids</taxon>
        <taxon>malvids</taxon>
        <taxon>Malvales</taxon>
        <taxon>Malvaceae</taxon>
        <taxon>Malvoideae</taxon>
        <taxon>Hibiscus</taxon>
    </lineage>
</organism>
<name>A0ABR2QEB0_9ROSI</name>
<dbReference type="Pfam" id="PF04043">
    <property type="entry name" value="PMEI"/>
    <property type="match status" value="1"/>
</dbReference>
<evidence type="ECO:0000256" key="3">
    <source>
        <dbReference type="ARBA" id="ARBA00038471"/>
    </source>
</evidence>
<evidence type="ECO:0000256" key="1">
    <source>
        <dbReference type="ARBA" id="ARBA00022729"/>
    </source>
</evidence>
<accession>A0ABR2QEB0</accession>
<evidence type="ECO:0000256" key="2">
    <source>
        <dbReference type="ARBA" id="ARBA00023157"/>
    </source>
</evidence>
<sequence length="174" mass="18368">MTKIISLIILQALFCFTFFPLSHSANSLIESTCTKTPFPDLCISTLKSDPRSSTADVSGLALIVADSVNAEAMATLNQISTLLKSATDPNMKKALSGCVDSYNTIIKADIPVAIDAIEKKNPKYAVDSATDAGDEAQRCEGSFRGNSANSPISGSNKAVHDLSVILRSIASLLL</sequence>
<dbReference type="InterPro" id="IPR035513">
    <property type="entry name" value="Invertase/methylesterase_inhib"/>
</dbReference>
<dbReference type="CDD" id="cd15796">
    <property type="entry name" value="CIF_like"/>
    <property type="match status" value="1"/>
</dbReference>
<evidence type="ECO:0000259" key="5">
    <source>
        <dbReference type="SMART" id="SM00856"/>
    </source>
</evidence>
<keyword evidence="1 4" id="KW-0732">Signal</keyword>
<dbReference type="Proteomes" id="UP001396334">
    <property type="component" value="Unassembled WGS sequence"/>
</dbReference>
<dbReference type="PANTHER" id="PTHR35357">
    <property type="entry name" value="OS02G0537100 PROTEIN"/>
    <property type="match status" value="1"/>
</dbReference>
<dbReference type="EMBL" id="JBBPBN010000040">
    <property type="protein sequence ID" value="KAK8998869.1"/>
    <property type="molecule type" value="Genomic_DNA"/>
</dbReference>
<comment type="similarity">
    <text evidence="3">Belongs to the PMEI family.</text>
</comment>
<feature type="domain" description="Pectinesterase inhibitor" evidence="5">
    <location>
        <begin position="24"/>
        <end position="169"/>
    </location>
</feature>
<keyword evidence="7" id="KW-1185">Reference proteome</keyword>
<dbReference type="PANTHER" id="PTHR35357:SF8">
    <property type="entry name" value="OS01G0111000 PROTEIN"/>
    <property type="match status" value="1"/>
</dbReference>
<feature type="signal peptide" evidence="4">
    <location>
        <begin position="1"/>
        <end position="24"/>
    </location>
</feature>
<feature type="chain" id="PRO_5045438470" description="Pectinesterase inhibitor domain-containing protein" evidence="4">
    <location>
        <begin position="25"/>
        <end position="174"/>
    </location>
</feature>